<evidence type="ECO:0000313" key="3">
    <source>
        <dbReference type="Proteomes" id="UP000441523"/>
    </source>
</evidence>
<reference evidence="2 3" key="1">
    <citation type="submission" date="2019-09" db="EMBL/GenBank/DDBJ databases">
        <title>YIM 132548 draft genome.</title>
        <authorList>
            <person name="Jiang L."/>
        </authorList>
    </citation>
    <scope>NUCLEOTIDE SEQUENCE [LARGE SCALE GENOMIC DNA]</scope>
    <source>
        <strain evidence="2 3">YIM 132548</strain>
    </source>
</reference>
<keyword evidence="1" id="KW-0732">Signal</keyword>
<proteinExistence type="predicted"/>
<keyword evidence="3" id="KW-1185">Reference proteome</keyword>
<dbReference type="Proteomes" id="UP000441523">
    <property type="component" value="Unassembled WGS sequence"/>
</dbReference>
<evidence type="ECO:0000256" key="1">
    <source>
        <dbReference type="SAM" id="SignalP"/>
    </source>
</evidence>
<organism evidence="2 3">
    <name type="scientific">Methylobacterium planeticum</name>
    <dbReference type="NCBI Taxonomy" id="2615211"/>
    <lineage>
        <taxon>Bacteria</taxon>
        <taxon>Pseudomonadati</taxon>
        <taxon>Pseudomonadota</taxon>
        <taxon>Alphaproteobacteria</taxon>
        <taxon>Hyphomicrobiales</taxon>
        <taxon>Methylobacteriaceae</taxon>
        <taxon>Methylobacterium</taxon>
    </lineage>
</organism>
<feature type="signal peptide" evidence="1">
    <location>
        <begin position="1"/>
        <end position="20"/>
    </location>
</feature>
<gene>
    <name evidence="2" type="ORF">F6X51_18585</name>
</gene>
<protein>
    <submittedName>
        <fullName evidence="2">Uncharacterized protein</fullName>
    </submittedName>
</protein>
<dbReference type="EMBL" id="VZZJ01000018">
    <property type="protein sequence ID" value="KAB1071672.1"/>
    <property type="molecule type" value="Genomic_DNA"/>
</dbReference>
<dbReference type="AlphaFoldDB" id="A0A6N6MLV8"/>
<accession>A0A6N6MLV8</accession>
<comment type="caution">
    <text evidence="2">The sequence shown here is derived from an EMBL/GenBank/DDBJ whole genome shotgun (WGS) entry which is preliminary data.</text>
</comment>
<evidence type="ECO:0000313" key="2">
    <source>
        <dbReference type="EMBL" id="KAB1071672.1"/>
    </source>
</evidence>
<sequence length="75" mass="7194">MTKFATISAMALLIASPAFAQGVPVAREPGVAGGAVIQGTPNNTGNDREVTLAPGATGASTIQTDSAAGGNAGQP</sequence>
<name>A0A6N6MLV8_9HYPH</name>
<feature type="chain" id="PRO_5026823352" evidence="1">
    <location>
        <begin position="21"/>
        <end position="75"/>
    </location>
</feature>